<dbReference type="PANTHER" id="PTHR34477">
    <property type="entry name" value="UPF0213 PROTEIN YHBQ"/>
    <property type="match status" value="1"/>
</dbReference>
<dbReference type="PROSITE" id="PS50164">
    <property type="entry name" value="GIY_YIG"/>
    <property type="match status" value="1"/>
</dbReference>
<proteinExistence type="inferred from homology"/>
<organism evidence="2 3">
    <name type="scientific">Aequoribacter fuscus</name>
    <dbReference type="NCBI Taxonomy" id="2518989"/>
    <lineage>
        <taxon>Bacteria</taxon>
        <taxon>Pseudomonadati</taxon>
        <taxon>Pseudomonadota</taxon>
        <taxon>Gammaproteobacteria</taxon>
        <taxon>Cellvibrionales</taxon>
        <taxon>Halieaceae</taxon>
        <taxon>Aequoribacter</taxon>
    </lineage>
</organism>
<dbReference type="InterPro" id="IPR050190">
    <property type="entry name" value="UPF0213_domain"/>
</dbReference>
<keyword evidence="3" id="KW-1185">Reference proteome</keyword>
<dbReference type="InterPro" id="IPR035901">
    <property type="entry name" value="GIY-YIG_endonuc_sf"/>
</dbReference>
<reference evidence="2 3" key="1">
    <citation type="journal article" date="2011" name="J. Bacteriol.">
        <title>Genome sequence of strain IMCC3088, a proteorhodopsin-containing marine bacterium belonging to the OM60/NOR5 clade.</title>
        <authorList>
            <person name="Jang Y."/>
            <person name="Oh H.M."/>
            <person name="Kang I."/>
            <person name="Lee K."/>
            <person name="Yang S.J."/>
            <person name="Cho J.C."/>
        </authorList>
    </citation>
    <scope>NUCLEOTIDE SEQUENCE [LARGE SCALE GENOMIC DNA]</scope>
    <source>
        <strain evidence="2 3">IMCC3088</strain>
    </source>
</reference>
<sequence>MKQSSWIVYILNCADGTLYTGVTTDAERRLRQHNGEIVGGARYTRVRRPVAIVWQQGCDSRSQACQYESQIKALSRSAKERLITSKASWTPDD</sequence>
<dbReference type="EMBL" id="AEIG01000018">
    <property type="protein sequence ID" value="EGG30301.1"/>
    <property type="molecule type" value="Genomic_DNA"/>
</dbReference>
<dbReference type="InterPro" id="IPR000305">
    <property type="entry name" value="GIY-YIG_endonuc"/>
</dbReference>
<dbReference type="Gene3D" id="3.40.1440.10">
    <property type="entry name" value="GIY-YIG endonuclease"/>
    <property type="match status" value="1"/>
</dbReference>
<dbReference type="STRING" id="2518989.IMCC3088_702"/>
<dbReference type="OrthoDB" id="9797095at2"/>
<dbReference type="SUPFAM" id="SSF82771">
    <property type="entry name" value="GIY-YIG endonuclease"/>
    <property type="match status" value="1"/>
</dbReference>
<name>F3L043_9GAMM</name>
<comment type="similarity">
    <text evidence="1">Belongs to the UPF0213 family.</text>
</comment>
<comment type="caution">
    <text evidence="2">The sequence shown here is derived from an EMBL/GenBank/DDBJ whole genome shotgun (WGS) entry which is preliminary data.</text>
</comment>
<gene>
    <name evidence="2" type="ORF">IMCC3088_702</name>
</gene>
<dbReference type="RefSeq" id="WP_009575055.1">
    <property type="nucleotide sequence ID" value="NZ_AEIG01000018.1"/>
</dbReference>
<dbReference type="AlphaFoldDB" id="F3L043"/>
<evidence type="ECO:0000313" key="2">
    <source>
        <dbReference type="EMBL" id="EGG30301.1"/>
    </source>
</evidence>
<dbReference type="PANTHER" id="PTHR34477:SF1">
    <property type="entry name" value="UPF0213 PROTEIN YHBQ"/>
    <property type="match status" value="1"/>
</dbReference>
<evidence type="ECO:0000256" key="1">
    <source>
        <dbReference type="ARBA" id="ARBA00007435"/>
    </source>
</evidence>
<evidence type="ECO:0000313" key="3">
    <source>
        <dbReference type="Proteomes" id="UP000005615"/>
    </source>
</evidence>
<dbReference type="Proteomes" id="UP000005615">
    <property type="component" value="Unassembled WGS sequence"/>
</dbReference>
<dbReference type="Pfam" id="PF01541">
    <property type="entry name" value="GIY-YIG"/>
    <property type="match status" value="1"/>
</dbReference>
<dbReference type="CDD" id="cd10456">
    <property type="entry name" value="GIY-YIG_UPF0213"/>
    <property type="match status" value="1"/>
</dbReference>
<accession>F3L043</accession>
<dbReference type="eggNOG" id="COG2827">
    <property type="taxonomic scope" value="Bacteria"/>
</dbReference>
<protein>
    <submittedName>
        <fullName evidence="2">Endo/excinuclease amino terminal domain protein</fullName>
    </submittedName>
</protein>